<name>A0A7X2ITG7_9BURK</name>
<reference evidence="1 2" key="1">
    <citation type="submission" date="2019-11" db="EMBL/GenBank/DDBJ databases">
        <title>Novel species isolated from a subtropical stream in China.</title>
        <authorList>
            <person name="Lu H."/>
        </authorList>
    </citation>
    <scope>NUCLEOTIDE SEQUENCE [LARGE SCALE GENOMIC DNA]</scope>
    <source>
        <strain evidence="1 2">FT92W</strain>
    </source>
</reference>
<comment type="caution">
    <text evidence="1">The sequence shown here is derived from an EMBL/GenBank/DDBJ whole genome shotgun (WGS) entry which is preliminary data.</text>
</comment>
<evidence type="ECO:0000313" key="2">
    <source>
        <dbReference type="Proteomes" id="UP000446768"/>
    </source>
</evidence>
<evidence type="ECO:0000313" key="1">
    <source>
        <dbReference type="EMBL" id="MRV75805.1"/>
    </source>
</evidence>
<dbReference type="AlphaFoldDB" id="A0A7X2ITG7"/>
<keyword evidence="2" id="KW-1185">Reference proteome</keyword>
<dbReference type="Proteomes" id="UP000446768">
    <property type="component" value="Unassembled WGS sequence"/>
</dbReference>
<protein>
    <submittedName>
        <fullName evidence="1">Uncharacterized protein</fullName>
    </submittedName>
</protein>
<gene>
    <name evidence="1" type="ORF">GJ700_29240</name>
</gene>
<sequence length="312" mass="35507">MKLATVFSKKEIDETYELGIFASGYETRSTFFTRKIGSERFKSIRILGFLDGRSELQRESNDAHFQNWASKDVEIISDFEDEFIFEILNESSLHWGNGPVRIFVDYSVMTRSWYAAILTWLRHAAIHFEIEIDFAYTCGIYEDNYPPLSISEIESLPGFEGVSSGFRSTTAIFGLGYDKYATLAVYDRIEPDNIYCCVAKQWPQDESAERALIENSVIVDSAVKVIELPLIDVAEAMRQLCDHLICIERDSHIVVVPMGPKTHVLATLLMAIRLPWITCLHAKGERIMPVDVLPSGKQSITRLLFVPDKKSE</sequence>
<dbReference type="RefSeq" id="WP_154380684.1">
    <property type="nucleotide sequence ID" value="NZ_WKJJ01000023.1"/>
</dbReference>
<organism evidence="1 2">
    <name type="scientific">Pseudoduganella rivuli</name>
    <dbReference type="NCBI Taxonomy" id="2666085"/>
    <lineage>
        <taxon>Bacteria</taxon>
        <taxon>Pseudomonadati</taxon>
        <taxon>Pseudomonadota</taxon>
        <taxon>Betaproteobacteria</taxon>
        <taxon>Burkholderiales</taxon>
        <taxon>Oxalobacteraceae</taxon>
        <taxon>Telluria group</taxon>
        <taxon>Pseudoduganella</taxon>
    </lineage>
</organism>
<accession>A0A7X2ITG7</accession>
<dbReference type="EMBL" id="WKJJ01000023">
    <property type="protein sequence ID" value="MRV75805.1"/>
    <property type="molecule type" value="Genomic_DNA"/>
</dbReference>
<proteinExistence type="predicted"/>